<accession>A0A6I9RE85</accession>
<evidence type="ECO:0000256" key="1">
    <source>
        <dbReference type="ARBA" id="ARBA00022664"/>
    </source>
</evidence>
<feature type="compositionally biased region" description="Basic and acidic residues" evidence="8">
    <location>
        <begin position="749"/>
        <end position="760"/>
    </location>
</feature>
<dbReference type="Gene3D" id="3.30.110.60">
    <property type="entry name" value="YhbY-like"/>
    <property type="match status" value="2"/>
</dbReference>
<evidence type="ECO:0000256" key="4">
    <source>
        <dbReference type="ARBA" id="ARBA00022946"/>
    </source>
</evidence>
<keyword evidence="1" id="KW-0507">mRNA processing</keyword>
<feature type="compositionally biased region" description="Basic and acidic residues" evidence="8">
    <location>
        <begin position="729"/>
        <end position="739"/>
    </location>
</feature>
<sequence length="791" mass="87176">MALKLAAPLPLFLSNPATPSRRPAPSTEVRFSLSKNANAEPFLRRRRSQQEIEDDLRRHGSALKIAEDTAADDPTSSAADAPPPSPAGFRSHGTPFSPSVPGKASKYSKPPLNPKSPSSPSSHPAFRRIARISRAASVSPDRETGISVGDKGIAYRIEGAPFEFQYSYTETPKEKPLALREPPFLPFGPSTMARPWTGRAPLPPSKKKLPEFDSFKLPPPGKKGVKPVQSPGPFLAGSGPKYHAASREEILGEPLTQEEIKELVNSCLKTRRQLNIGRDGLTHNMLDNIHAHWKRRRVCKIKCKGVCTVDMDNVHQQLEEKTGGKIIYGKEGVIFLFRGRNYNWRTRPRFPLMLWKPVTPVYPRLVKRVPEGLTLEEASEMRKRGRELPPICKLAKNGVYCNLVKQVREAFEACELVRISCKGLNKSDCRKIGAKLKDLVPCVLLSFEYEHILMWRGKDWKSSLPPLEDNHTEAEEILASDPTITSSIINDPLLNAQDILGSGTGKSLNEELNIEVPSESALDDSRGISQTEDLSNLKNLHVLVPAHVDPTNMTSKALDFSTETHQESSVVNDLRSPASGAGSSSEACLEIPCRSISFETSLNTIEKGKDTPHSGREAQLLAASYQGCNRHDDISAVTNLDDGMIDSDKLETREADGPICQDNTSSSGACLEGVMLLLRQAVESGRAVILDNESLDGNIVFERSVALAKIAPPGPIFQHRVRKSAVQRSQKDKGDKIEEQGTEVEAVPDSEKRINDKFNSRNRRRDDFAEVLSDVVPHGTLQVDELAKLLV</sequence>
<dbReference type="InterPro" id="IPR035920">
    <property type="entry name" value="YhbY-like_sf"/>
</dbReference>
<keyword evidence="6" id="KW-0687">Ribonucleoprotein</keyword>
<keyword evidence="3 7" id="KW-0694">RNA-binding</keyword>
<dbReference type="FunCoup" id="A0A6I9RE85">
    <property type="interactions" value="2561"/>
</dbReference>
<dbReference type="InParanoid" id="A0A6I9RE85"/>
<evidence type="ECO:0000256" key="2">
    <source>
        <dbReference type="ARBA" id="ARBA00022737"/>
    </source>
</evidence>
<feature type="compositionally biased region" description="Low complexity" evidence="8">
    <location>
        <begin position="1"/>
        <end position="13"/>
    </location>
</feature>
<organism evidence="10 11">
    <name type="scientific">Elaeis guineensis var. tenera</name>
    <name type="common">Oil palm</name>
    <dbReference type="NCBI Taxonomy" id="51953"/>
    <lineage>
        <taxon>Eukaryota</taxon>
        <taxon>Viridiplantae</taxon>
        <taxon>Streptophyta</taxon>
        <taxon>Embryophyta</taxon>
        <taxon>Tracheophyta</taxon>
        <taxon>Spermatophyta</taxon>
        <taxon>Magnoliopsida</taxon>
        <taxon>Liliopsida</taxon>
        <taxon>Arecaceae</taxon>
        <taxon>Arecoideae</taxon>
        <taxon>Cocoseae</taxon>
        <taxon>Elaeidinae</taxon>
        <taxon>Elaeis</taxon>
    </lineage>
</organism>
<feature type="region of interest" description="Disordered" evidence="8">
    <location>
        <begin position="203"/>
        <end position="240"/>
    </location>
</feature>
<reference evidence="11" key="1">
    <citation type="submission" date="2025-08" db="UniProtKB">
        <authorList>
            <consortium name="RefSeq"/>
        </authorList>
    </citation>
    <scope>IDENTIFICATION</scope>
</reference>
<dbReference type="InterPro" id="IPR001890">
    <property type="entry name" value="RNA-binding_CRM"/>
</dbReference>
<evidence type="ECO:0000256" key="8">
    <source>
        <dbReference type="SAM" id="MobiDB-lite"/>
    </source>
</evidence>
<evidence type="ECO:0000259" key="9">
    <source>
        <dbReference type="PROSITE" id="PS51295"/>
    </source>
</evidence>
<dbReference type="PANTHER" id="PTHR46247:SF1">
    <property type="entry name" value="CRS2-ASSOCIATED FACTOR 1, CHLOROPLASTIC"/>
    <property type="match status" value="1"/>
</dbReference>
<dbReference type="GeneID" id="105047351"/>
<evidence type="ECO:0000313" key="10">
    <source>
        <dbReference type="Proteomes" id="UP000504607"/>
    </source>
</evidence>
<keyword evidence="10" id="KW-1185">Reference proteome</keyword>
<gene>
    <name evidence="11" type="primary">LOC105047351</name>
</gene>
<proteinExistence type="predicted"/>
<dbReference type="InterPro" id="IPR044599">
    <property type="entry name" value="CAF1P_plant"/>
</dbReference>
<keyword evidence="4" id="KW-0809">Transit peptide</keyword>
<dbReference type="KEGG" id="egu:105047351"/>
<feature type="domain" description="CRM" evidence="9">
    <location>
        <begin position="371"/>
        <end position="467"/>
    </location>
</feature>
<feature type="region of interest" description="Disordered" evidence="8">
    <location>
        <begin position="721"/>
        <end position="760"/>
    </location>
</feature>
<dbReference type="PROSITE" id="PS51295">
    <property type="entry name" value="CRM"/>
    <property type="match status" value="2"/>
</dbReference>
<dbReference type="GO" id="GO:1990904">
    <property type="term" value="C:ribonucleoprotein complex"/>
    <property type="evidence" value="ECO:0007669"/>
    <property type="project" value="UniProtKB-KW"/>
</dbReference>
<evidence type="ECO:0000313" key="11">
    <source>
        <dbReference type="RefSeq" id="XP_010924559.1"/>
    </source>
</evidence>
<dbReference type="GO" id="GO:0006397">
    <property type="term" value="P:mRNA processing"/>
    <property type="evidence" value="ECO:0007669"/>
    <property type="project" value="UniProtKB-KW"/>
</dbReference>
<name>A0A6I9RE85_ELAGV</name>
<evidence type="ECO:0000256" key="3">
    <source>
        <dbReference type="ARBA" id="ARBA00022884"/>
    </source>
</evidence>
<keyword evidence="5" id="KW-0508">mRNA splicing</keyword>
<feature type="compositionally biased region" description="Low complexity" evidence="8">
    <location>
        <begin position="105"/>
        <end position="124"/>
    </location>
</feature>
<dbReference type="OrthoDB" id="2021019at2759"/>
<dbReference type="GO" id="GO:0000373">
    <property type="term" value="P:Group II intron splicing"/>
    <property type="evidence" value="ECO:0007669"/>
    <property type="project" value="InterPro"/>
</dbReference>
<protein>
    <submittedName>
        <fullName evidence="11">CRS2-associated factor 1, chloroplastic</fullName>
    </submittedName>
</protein>
<dbReference type="RefSeq" id="XP_010924559.1">
    <property type="nucleotide sequence ID" value="XM_010926257.3"/>
</dbReference>
<dbReference type="SUPFAM" id="SSF75471">
    <property type="entry name" value="YhbY-like"/>
    <property type="match status" value="2"/>
</dbReference>
<dbReference type="GO" id="GO:0003723">
    <property type="term" value="F:RNA binding"/>
    <property type="evidence" value="ECO:0007669"/>
    <property type="project" value="UniProtKB-UniRule"/>
</dbReference>
<dbReference type="AlphaFoldDB" id="A0A6I9RE85"/>
<evidence type="ECO:0000256" key="7">
    <source>
        <dbReference type="PROSITE-ProRule" id="PRU00626"/>
    </source>
</evidence>
<feature type="region of interest" description="Disordered" evidence="8">
    <location>
        <begin position="1"/>
        <end position="125"/>
    </location>
</feature>
<evidence type="ECO:0000256" key="6">
    <source>
        <dbReference type="ARBA" id="ARBA00023274"/>
    </source>
</evidence>
<dbReference type="FunFam" id="3.30.110.60:FF:000002">
    <property type="entry name" value="CRS2-associated factor 1, chloroplastic"/>
    <property type="match status" value="2"/>
</dbReference>
<dbReference type="Proteomes" id="UP000504607">
    <property type="component" value="Chromosome 6"/>
</dbReference>
<dbReference type="Pfam" id="PF01985">
    <property type="entry name" value="CRS1_YhbY"/>
    <property type="match status" value="2"/>
</dbReference>
<feature type="domain" description="CRM" evidence="9">
    <location>
        <begin position="253"/>
        <end position="349"/>
    </location>
</feature>
<dbReference type="SMART" id="SM01103">
    <property type="entry name" value="CRS1_YhbY"/>
    <property type="match status" value="2"/>
</dbReference>
<evidence type="ECO:0000256" key="5">
    <source>
        <dbReference type="ARBA" id="ARBA00023187"/>
    </source>
</evidence>
<dbReference type="PANTHER" id="PTHR46247">
    <property type="entry name" value="CRS2-ASSOCIATED FACTOR 1, CHLOROPLASTIC"/>
    <property type="match status" value="1"/>
</dbReference>
<keyword evidence="2" id="KW-0677">Repeat</keyword>